<reference evidence="2" key="1">
    <citation type="journal article" date="2020" name="Nature">
        <title>Giant virus diversity and host interactions through global metagenomics.</title>
        <authorList>
            <person name="Schulz F."/>
            <person name="Roux S."/>
            <person name="Paez-Espino D."/>
            <person name="Jungbluth S."/>
            <person name="Walsh D.A."/>
            <person name="Denef V.J."/>
            <person name="McMahon K.D."/>
            <person name="Konstantinidis K.T."/>
            <person name="Eloe-Fadrosh E.A."/>
            <person name="Kyrpides N.C."/>
            <person name="Woyke T."/>
        </authorList>
    </citation>
    <scope>NUCLEOTIDE SEQUENCE</scope>
    <source>
        <strain evidence="2">GVMAG-S-1101182-85</strain>
    </source>
</reference>
<evidence type="ECO:0000256" key="1">
    <source>
        <dbReference type="SAM" id="MobiDB-lite"/>
    </source>
</evidence>
<protein>
    <submittedName>
        <fullName evidence="2">Uncharacterized protein</fullName>
    </submittedName>
</protein>
<feature type="region of interest" description="Disordered" evidence="1">
    <location>
        <begin position="737"/>
        <end position="760"/>
    </location>
</feature>
<dbReference type="EMBL" id="MN740827">
    <property type="protein sequence ID" value="QHU13863.1"/>
    <property type="molecule type" value="Genomic_DNA"/>
</dbReference>
<sequence length="760" mass="81284">MEIAALAGLVALGAAVSQLAAPNKRGPAPNAPISDKREGFRTLGVGILPQKFPPSDPAVPIPSEYYTLGIQKYLTQTEAATMKDLNDRLNVLAAQGSSSGVSSIKSQIQTIIQNGATRRSAALGSVAQKAAANTAIAGTQLDLMYQTPNGQMYPSEPNPGPQYGGPIQYSTGMPPLRNPTGGMAGGLPMPEPSDANLAQVAMVSSGVEQTSAYINGNQITSGLSGQTINADQFRHNNMQPFYGGSVKQNMAPSVNTSRLDTFTGAGTTQIQKQEISPMFNYAQPFGQPFGNEANADFVRSRIVDPSRRNNEKPFEPTRVGAGVGEKFGITGKGGFQQLEINEIMKKAMPTTNKLRTADKPKVTYSQPVVPGAHFIGAAALDSGEVRKYKPDTFFLNETGERNGIATAEYTKETTRPIQVLKYTTRTDTSAEAIGTPASQEGFQSYVAGAYRTPMTQQHGGAGFRNADGSDYGAGPRDDYGASSIEIRPNERNGTQDRTMGLNLSPADTGQVSVHYEDSARPTRRNEMVGNIRQTGTPVGYAGGAPAITTWDPSDVARTTVKETTVDWDYRGIAGPNGGPARLKVYDPKDIARPTQKAQLSDNALIAGPAISVNKDFTSHEAAFNMRRNESKQTVSKLRKPIAGNGNIAVFQGDIHQTTKRLTVDDVNDRALAVNRVTGLTTGAGDLGRVKYRLPLKLDVSKERNMPAIIESLENNPLNMSLRRNAIHDSNLLAEVEAQGGFPNPSKTSAGSGKYSKFDEY</sequence>
<proteinExistence type="predicted"/>
<organism evidence="2">
    <name type="scientific">viral metagenome</name>
    <dbReference type="NCBI Taxonomy" id="1070528"/>
    <lineage>
        <taxon>unclassified sequences</taxon>
        <taxon>metagenomes</taxon>
        <taxon>organismal metagenomes</taxon>
    </lineage>
</organism>
<name>A0A6C0K8X3_9ZZZZ</name>
<evidence type="ECO:0000313" key="2">
    <source>
        <dbReference type="EMBL" id="QHU13863.1"/>
    </source>
</evidence>
<accession>A0A6C0K8X3</accession>
<dbReference type="AlphaFoldDB" id="A0A6C0K8X3"/>